<dbReference type="GO" id="GO:0006099">
    <property type="term" value="P:tricarboxylic acid cycle"/>
    <property type="evidence" value="ECO:0007669"/>
    <property type="project" value="UniProtKB-UniRule"/>
</dbReference>
<dbReference type="InterPro" id="IPR004439">
    <property type="entry name" value="Isocitrate_DH_NADP_dimer_prok"/>
</dbReference>
<feature type="binding site" evidence="15">
    <location>
        <position position="106"/>
    </location>
    <ligand>
        <name>D-threo-isocitrate</name>
        <dbReference type="ChEBI" id="CHEBI:15562"/>
    </ligand>
</feature>
<feature type="binding site" evidence="16">
    <location>
        <begin position="345"/>
        <end position="351"/>
    </location>
    <ligand>
        <name>NADP(+)</name>
        <dbReference type="ChEBI" id="CHEBI:58349"/>
    </ligand>
</feature>
<feature type="domain" description="Isopropylmalate dehydrogenase-like" evidence="21">
    <location>
        <begin position="21"/>
        <end position="418"/>
    </location>
</feature>
<dbReference type="PANTHER" id="PTHR43504:SF1">
    <property type="entry name" value="ISOCITRATE DEHYDROGENASE [NADP]"/>
    <property type="match status" value="1"/>
</dbReference>
<evidence type="ECO:0000256" key="8">
    <source>
        <dbReference type="ARBA" id="ARBA00022723"/>
    </source>
</evidence>
<feature type="modified residue" description="Phosphoserine" evidence="19">
    <location>
        <position position="104"/>
    </location>
</feature>
<dbReference type="NCBIfam" id="TIGR00183">
    <property type="entry name" value="prok_nadp_idh"/>
    <property type="match status" value="1"/>
</dbReference>
<comment type="cofactor">
    <cofactor evidence="1">
        <name>Mn(2+)</name>
        <dbReference type="ChEBI" id="CHEBI:29035"/>
    </cofactor>
</comment>
<dbReference type="Pfam" id="PF00180">
    <property type="entry name" value="Iso_dh"/>
    <property type="match status" value="1"/>
</dbReference>
<evidence type="ECO:0000256" key="19">
    <source>
        <dbReference type="PIRSR" id="PIRSR604439-5"/>
    </source>
</evidence>
<keyword evidence="11" id="KW-0560">Oxidoreductase</keyword>
<dbReference type="AlphaFoldDB" id="A0A1M5V2L6"/>
<feature type="site" description="Critical for catalysis" evidence="18">
    <location>
        <position position="221"/>
    </location>
</feature>
<evidence type="ECO:0000256" key="2">
    <source>
        <dbReference type="ARBA" id="ARBA00007769"/>
    </source>
</evidence>
<evidence type="ECO:0000256" key="16">
    <source>
        <dbReference type="PIRSR" id="PIRSR604439-2"/>
    </source>
</evidence>
<dbReference type="SUPFAM" id="SSF53659">
    <property type="entry name" value="Isocitrate/Isopropylmalate dehydrogenase-like"/>
    <property type="match status" value="1"/>
</dbReference>
<evidence type="ECO:0000313" key="22">
    <source>
        <dbReference type="EMBL" id="SHH69394.1"/>
    </source>
</evidence>
<feature type="binding site" evidence="15">
    <location>
        <position position="144"/>
    </location>
    <ligand>
        <name>D-threo-isocitrate</name>
        <dbReference type="ChEBI" id="CHEBI:15562"/>
    </ligand>
</feature>
<feature type="binding site" evidence="15">
    <location>
        <position position="110"/>
    </location>
    <ligand>
        <name>D-threo-isocitrate</name>
        <dbReference type="ChEBI" id="CHEBI:15562"/>
    </ligand>
</feature>
<dbReference type="EMBL" id="FQXD01000011">
    <property type="protein sequence ID" value="SHH69394.1"/>
    <property type="molecule type" value="Genomic_DNA"/>
</dbReference>
<sequence>MTKGEKIVVENGKMDVPNHPIIPFIEGDGTGPDIWSAAREVIEAAVEKAYNGEKAIDWLEVYAGKKAYDKTGEWLPQDTLDKINQYKIAIKGPLTTPVGGGFRSLNVALRQELDLFTCLRPVRYFDGVPSPVKRPEDVDMVIFRENTEDIYAGIEWQKGSEEVNKVIKFLQKEMNVSNIRFPETSGIGVKPVSEEGTKRLVRASIQYALNEGRKSVTLVHKGNIMKFTEGAFKNWGYEVAEQEFANQVFTWAEYDRIVEREGKDAANKAQDEAVAAGKIIVKDAIADIFLQQILTRPKEFDVVATMNLNGDYISDALAAQVGGIGIAPGANINYDTGHAIFEATHGTAPKYAGMDKVNPSSVILSAVLMLEHLEWREAANLITKAMDKTIASKVVTYDFARLMDGAKEVKCSEFGKELIKNMD</sequence>
<comment type="function">
    <text evidence="14">Catalyzes the oxidative decarboxylation of isocitrate to 2-oxoglutarate and carbon dioxide with the concomitant reduction of NADP(+).</text>
</comment>
<evidence type="ECO:0000256" key="9">
    <source>
        <dbReference type="ARBA" id="ARBA00022842"/>
    </source>
</evidence>
<keyword evidence="7 20" id="KW-0816">Tricarboxylic acid cycle</keyword>
<feature type="site" description="Critical for catalysis" evidence="18">
    <location>
        <position position="151"/>
    </location>
</feature>
<keyword evidence="12 17" id="KW-0464">Manganese</keyword>
<dbReference type="InterPro" id="IPR024084">
    <property type="entry name" value="IsoPropMal-DH-like_dom"/>
</dbReference>
<feature type="binding site" evidence="16">
    <location>
        <position position="397"/>
    </location>
    <ligand>
        <name>NADP(+)</name>
        <dbReference type="ChEBI" id="CHEBI:58349"/>
    </ligand>
</feature>
<dbReference type="GO" id="GO:0004450">
    <property type="term" value="F:isocitrate dehydrogenase (NADP+) activity"/>
    <property type="evidence" value="ECO:0007669"/>
    <property type="project" value="UniProtKB-UniRule"/>
</dbReference>
<dbReference type="EC" id="1.1.1.42" evidence="4 20"/>
<dbReference type="GO" id="GO:0051287">
    <property type="term" value="F:NAD binding"/>
    <property type="evidence" value="ECO:0007669"/>
    <property type="project" value="InterPro"/>
</dbReference>
<feature type="binding site" evidence="16">
    <location>
        <position position="95"/>
    </location>
    <ligand>
        <name>NADP(+)</name>
        <dbReference type="ChEBI" id="CHEBI:58349"/>
    </ligand>
</feature>
<evidence type="ECO:0000256" key="20">
    <source>
        <dbReference type="RuleBase" id="RU004446"/>
    </source>
</evidence>
<evidence type="ECO:0000256" key="18">
    <source>
        <dbReference type="PIRSR" id="PIRSR604439-4"/>
    </source>
</evidence>
<evidence type="ECO:0000256" key="4">
    <source>
        <dbReference type="ARBA" id="ARBA00013013"/>
    </source>
</evidence>
<dbReference type="PANTHER" id="PTHR43504">
    <property type="entry name" value="ISOCITRATE DEHYDROGENASE [NADP]"/>
    <property type="match status" value="1"/>
</dbReference>
<protein>
    <recommendedName>
        <fullName evidence="5 20">Isocitrate dehydrogenase [NADP]</fullName>
        <ecNumber evidence="4 20">1.1.1.42</ecNumber>
    </recommendedName>
</protein>
<proteinExistence type="inferred from homology"/>
<evidence type="ECO:0000256" key="1">
    <source>
        <dbReference type="ARBA" id="ARBA00001936"/>
    </source>
</evidence>
<dbReference type="NCBIfam" id="NF005425">
    <property type="entry name" value="PRK07006.1"/>
    <property type="match status" value="1"/>
</dbReference>
<feature type="binding site" evidence="17">
    <location>
        <position position="311"/>
    </location>
    <ligand>
        <name>Mg(2+)</name>
        <dbReference type="ChEBI" id="CHEBI:18420"/>
    </ligand>
</feature>
<dbReference type="OrthoDB" id="9806254at2"/>
<organism evidence="22 23">
    <name type="scientific">Virgibacillus chiguensis</name>
    <dbReference type="NCBI Taxonomy" id="411959"/>
    <lineage>
        <taxon>Bacteria</taxon>
        <taxon>Bacillati</taxon>
        <taxon>Bacillota</taxon>
        <taxon>Bacilli</taxon>
        <taxon>Bacillales</taxon>
        <taxon>Bacillaceae</taxon>
        <taxon>Virgibacillus</taxon>
    </lineage>
</organism>
<comment type="catalytic activity">
    <reaction evidence="13">
        <text>D-threo-isocitrate + NADP(+) = 2-oxoglutarate + CO2 + NADPH</text>
        <dbReference type="Rhea" id="RHEA:19629"/>
        <dbReference type="ChEBI" id="CHEBI:15562"/>
        <dbReference type="ChEBI" id="CHEBI:16526"/>
        <dbReference type="ChEBI" id="CHEBI:16810"/>
        <dbReference type="ChEBI" id="CHEBI:57783"/>
        <dbReference type="ChEBI" id="CHEBI:58349"/>
        <dbReference type="EC" id="1.1.1.42"/>
    </reaction>
</comment>
<feature type="modified residue" description="N6-succinyllysine" evidence="19">
    <location>
        <position position="233"/>
    </location>
</feature>
<name>A0A1M5V2L6_9BACI</name>
<evidence type="ECO:0000256" key="13">
    <source>
        <dbReference type="ARBA" id="ARBA00023554"/>
    </source>
</evidence>
<evidence type="ECO:0000256" key="11">
    <source>
        <dbReference type="ARBA" id="ARBA00023002"/>
    </source>
</evidence>
<comment type="similarity">
    <text evidence="2">Belongs to the isocitrate and isopropylmalate dehydrogenases family.</text>
</comment>
<dbReference type="PROSITE" id="PS00470">
    <property type="entry name" value="IDH_IMDH"/>
    <property type="match status" value="1"/>
</dbReference>
<evidence type="ECO:0000259" key="21">
    <source>
        <dbReference type="SMART" id="SM01329"/>
    </source>
</evidence>
<dbReference type="Proteomes" id="UP000184079">
    <property type="component" value="Unassembled WGS sequence"/>
</dbReference>
<feature type="binding site" evidence="16">
    <location>
        <position position="358"/>
    </location>
    <ligand>
        <name>NADP(+)</name>
        <dbReference type="ChEBI" id="CHEBI:58349"/>
    </ligand>
</feature>
<evidence type="ECO:0000256" key="12">
    <source>
        <dbReference type="ARBA" id="ARBA00023211"/>
    </source>
</evidence>
<feature type="binding site" evidence="15">
    <location>
        <position position="120"/>
    </location>
    <ligand>
        <name>D-threo-isocitrate</name>
        <dbReference type="ChEBI" id="CHEBI:15562"/>
    </ligand>
</feature>
<keyword evidence="6 20" id="KW-0329">Glyoxylate bypass</keyword>
<dbReference type="Gene3D" id="3.40.718.10">
    <property type="entry name" value="Isopropylmalate Dehydrogenase"/>
    <property type="match status" value="1"/>
</dbReference>
<feature type="binding site" evidence="15">
    <location>
        <position position="104"/>
    </location>
    <ligand>
        <name>D-threo-isocitrate</name>
        <dbReference type="ChEBI" id="CHEBI:15562"/>
    </ligand>
</feature>
<dbReference type="GO" id="GO:0006097">
    <property type="term" value="P:glyoxylate cycle"/>
    <property type="evidence" value="ECO:0007669"/>
    <property type="project" value="UniProtKB-KW"/>
</dbReference>
<accession>A0A1M5V2L6</accession>
<evidence type="ECO:0000256" key="14">
    <source>
        <dbReference type="ARBA" id="ARBA00046127"/>
    </source>
</evidence>
<evidence type="ECO:0000256" key="7">
    <source>
        <dbReference type="ARBA" id="ARBA00022532"/>
    </source>
</evidence>
<evidence type="ECO:0000256" key="6">
    <source>
        <dbReference type="ARBA" id="ARBA00022435"/>
    </source>
</evidence>
<dbReference type="InterPro" id="IPR019818">
    <property type="entry name" value="IsoCit/isopropylmalate_DH_CS"/>
</dbReference>
<evidence type="ECO:0000256" key="10">
    <source>
        <dbReference type="ARBA" id="ARBA00022857"/>
    </source>
</evidence>
<keyword evidence="10 16" id="KW-0521">NADP</keyword>
<evidence type="ECO:0000256" key="17">
    <source>
        <dbReference type="PIRSR" id="PIRSR604439-3"/>
    </source>
</evidence>
<comment type="subunit">
    <text evidence="3">Homodimer.</text>
</comment>
<feature type="modified residue" description="N6-succinyllysine" evidence="19">
    <location>
        <position position="91"/>
    </location>
</feature>
<keyword evidence="9 17" id="KW-0460">Magnesium</keyword>
<evidence type="ECO:0000313" key="23">
    <source>
        <dbReference type="Proteomes" id="UP000184079"/>
    </source>
</evidence>
<evidence type="ECO:0000256" key="3">
    <source>
        <dbReference type="ARBA" id="ARBA00011738"/>
    </source>
</evidence>
<dbReference type="RefSeq" id="WP_073010113.1">
    <property type="nucleotide sequence ID" value="NZ_FQXD01000011.1"/>
</dbReference>
<evidence type="ECO:0000256" key="5">
    <source>
        <dbReference type="ARBA" id="ARBA00019562"/>
    </source>
</evidence>
<dbReference type="SMART" id="SM01329">
    <property type="entry name" value="Iso_dh"/>
    <property type="match status" value="1"/>
</dbReference>
<gene>
    <name evidence="22" type="ORF">SAMN05421807_11175</name>
</gene>
<evidence type="ECO:0000256" key="15">
    <source>
        <dbReference type="PIRSR" id="PIRSR604439-1"/>
    </source>
</evidence>
<feature type="modified residue" description="N6-acetyllysine" evidence="19">
    <location>
        <position position="133"/>
    </location>
</feature>
<reference evidence="23" key="1">
    <citation type="submission" date="2016-11" db="EMBL/GenBank/DDBJ databases">
        <authorList>
            <person name="Varghese N."/>
            <person name="Submissions S."/>
        </authorList>
    </citation>
    <scope>NUCLEOTIDE SEQUENCE [LARGE SCALE GENOMIC DNA]</scope>
    <source>
        <strain evidence="23">CGMCC 1.6496</strain>
    </source>
</reference>
<keyword evidence="8 20" id="KW-0479">Metal-binding</keyword>
<comment type="cofactor">
    <cofactor evidence="17">
        <name>Mg(2+)</name>
        <dbReference type="ChEBI" id="CHEBI:18420"/>
    </cofactor>
    <cofactor evidence="17">
        <name>Mn(2+)</name>
        <dbReference type="ChEBI" id="CHEBI:29035"/>
    </cofactor>
    <text evidence="17">Binds 1 Mg(2+) or Mn(2+) ion per subunit.</text>
</comment>
<keyword evidence="23" id="KW-1185">Reference proteome</keyword>
<dbReference type="GO" id="GO:0000287">
    <property type="term" value="F:magnesium ion binding"/>
    <property type="evidence" value="ECO:0007669"/>
    <property type="project" value="InterPro"/>
</dbReference>
<feature type="binding site" evidence="16">
    <location>
        <position position="401"/>
    </location>
    <ligand>
        <name>NADP(+)</name>
        <dbReference type="ChEBI" id="CHEBI:58349"/>
    </ligand>
</feature>